<dbReference type="Proteomes" id="UP001204151">
    <property type="component" value="Unassembled WGS sequence"/>
</dbReference>
<sequence>MKKYLINFSKYLGMCALSMGISSHALAAVIFSNFGPGSTYNVSSGNVVGDGFDGSIYSEGDSFTPITNAVFGSLRIALSEVFPGSQGTSLTINLTADAGNAPGAVLESWSTAPGSLGLLGNNNAPLVLNSSLNLMLLAGTEYWITASLGGMGNAVAWNWNSTGDMNPEAINDGSGWFSPSGLTPGAFEVDSAATVPEPSTLALFGVAFAGMAARARRKSSASGSTLNS</sequence>
<name>A0ABT1ZMS6_9BURK</name>
<dbReference type="RefSeq" id="WP_258815805.1">
    <property type="nucleotide sequence ID" value="NZ_JANUGW010000003.1"/>
</dbReference>
<keyword evidence="1" id="KW-0732">Signal</keyword>
<comment type="caution">
    <text evidence="3">The sequence shown here is derived from an EMBL/GenBank/DDBJ whole genome shotgun (WGS) entry which is preliminary data.</text>
</comment>
<feature type="domain" description="Ice-binding protein C-terminal" evidence="2">
    <location>
        <begin position="194"/>
        <end position="217"/>
    </location>
</feature>
<accession>A0ABT1ZMS6</accession>
<organism evidence="3 4">
    <name type="scientific">Massilia pinisoli</name>
    <dbReference type="NCBI Taxonomy" id="1772194"/>
    <lineage>
        <taxon>Bacteria</taxon>
        <taxon>Pseudomonadati</taxon>
        <taxon>Pseudomonadota</taxon>
        <taxon>Betaproteobacteria</taxon>
        <taxon>Burkholderiales</taxon>
        <taxon>Oxalobacteraceae</taxon>
        <taxon>Telluria group</taxon>
        <taxon>Massilia</taxon>
    </lineage>
</organism>
<evidence type="ECO:0000313" key="3">
    <source>
        <dbReference type="EMBL" id="MCS0581190.1"/>
    </source>
</evidence>
<feature type="signal peptide" evidence="1">
    <location>
        <begin position="1"/>
        <end position="27"/>
    </location>
</feature>
<dbReference type="Pfam" id="PF07589">
    <property type="entry name" value="PEP-CTERM"/>
    <property type="match status" value="1"/>
</dbReference>
<feature type="chain" id="PRO_5047175507" evidence="1">
    <location>
        <begin position="28"/>
        <end position="228"/>
    </location>
</feature>
<evidence type="ECO:0000313" key="4">
    <source>
        <dbReference type="Proteomes" id="UP001204151"/>
    </source>
</evidence>
<keyword evidence="4" id="KW-1185">Reference proteome</keyword>
<evidence type="ECO:0000256" key="1">
    <source>
        <dbReference type="SAM" id="SignalP"/>
    </source>
</evidence>
<dbReference type="EMBL" id="JANUGW010000003">
    <property type="protein sequence ID" value="MCS0581190.1"/>
    <property type="molecule type" value="Genomic_DNA"/>
</dbReference>
<dbReference type="InterPro" id="IPR013424">
    <property type="entry name" value="Ice-binding_C"/>
</dbReference>
<protein>
    <submittedName>
        <fullName evidence="3">PEP-CTERM sorting domain-containing protein</fullName>
    </submittedName>
</protein>
<gene>
    <name evidence="3" type="ORF">NX784_06260</name>
</gene>
<reference evidence="3 4" key="1">
    <citation type="submission" date="2022-08" db="EMBL/GenBank/DDBJ databases">
        <title>Reclassification of Massilia species as members of the genera Telluria, Duganella, Pseudoduganella, Mokoshia gen. nov. and Zemynaea gen. nov. using orthogonal and non-orthogonal genome-based approaches.</title>
        <authorList>
            <person name="Bowman J.P."/>
        </authorList>
    </citation>
    <scope>NUCLEOTIDE SEQUENCE [LARGE SCALE GENOMIC DNA]</scope>
    <source>
        <strain evidence="3 4">JCM 31316</strain>
    </source>
</reference>
<proteinExistence type="predicted"/>
<dbReference type="NCBIfam" id="TIGR02595">
    <property type="entry name" value="PEP_CTERM"/>
    <property type="match status" value="1"/>
</dbReference>
<evidence type="ECO:0000259" key="2">
    <source>
        <dbReference type="Pfam" id="PF07589"/>
    </source>
</evidence>